<dbReference type="PANTHER" id="PTHR23012:SF180">
    <property type="entry name" value="RING_FYVE_PHD ZINC FINGER SUPERFAMILY PROTEIN"/>
    <property type="match status" value="1"/>
</dbReference>
<dbReference type="Pfam" id="PF12428">
    <property type="entry name" value="DUF3675"/>
    <property type="match status" value="1"/>
</dbReference>
<dbReference type="Pfam" id="PF12906">
    <property type="entry name" value="RINGv"/>
    <property type="match status" value="1"/>
</dbReference>
<dbReference type="OMA" id="IENYISH"/>
<dbReference type="Gramene" id="Kaladp0040s0027.1.v1.1">
    <property type="protein sequence ID" value="Kaladp0040s0027.1.v1.1"/>
    <property type="gene ID" value="Kaladp0040s0027.v1.1"/>
</dbReference>
<dbReference type="GO" id="GO:0004842">
    <property type="term" value="F:ubiquitin-protein transferase activity"/>
    <property type="evidence" value="ECO:0007669"/>
    <property type="project" value="TreeGrafter"/>
</dbReference>
<evidence type="ECO:0000256" key="4">
    <source>
        <dbReference type="SAM" id="MobiDB-lite"/>
    </source>
</evidence>
<sequence length="228" mass="25363">MGDVVLCVESDHPSPCCRICHEEEFESCNSLEAPCACSGTVKFAHRDCVQRWCALKGNTTCELCLQQYEPDYTAPSQYSKSKQQPDSPLTTIRAGLEFPRREEEGESSGSAVTVESGRVVYSSVSEFRTAADKLASGCRSVALIFTVLLLMRDSRATITKGTEDYPFTLLTLLLLRSSGIIVPMYLVIRSIAAIQNRVRRHCQHSIENNESSSSSNEDSEEQHRDLRV</sequence>
<dbReference type="InterPro" id="IPR013083">
    <property type="entry name" value="Znf_RING/FYVE/PHD"/>
</dbReference>
<dbReference type="GO" id="GO:0016567">
    <property type="term" value="P:protein ubiquitination"/>
    <property type="evidence" value="ECO:0007669"/>
    <property type="project" value="TreeGrafter"/>
</dbReference>
<organism evidence="6 7">
    <name type="scientific">Kalanchoe fedtschenkoi</name>
    <name type="common">Lavender scallops</name>
    <name type="synonym">South American air plant</name>
    <dbReference type="NCBI Taxonomy" id="63787"/>
    <lineage>
        <taxon>Eukaryota</taxon>
        <taxon>Viridiplantae</taxon>
        <taxon>Streptophyta</taxon>
        <taxon>Embryophyta</taxon>
        <taxon>Tracheophyta</taxon>
        <taxon>Spermatophyta</taxon>
        <taxon>Magnoliopsida</taxon>
        <taxon>eudicotyledons</taxon>
        <taxon>Gunneridae</taxon>
        <taxon>Pentapetalae</taxon>
        <taxon>Saxifragales</taxon>
        <taxon>Crassulaceae</taxon>
        <taxon>Kalanchoe</taxon>
    </lineage>
</organism>
<feature type="domain" description="RING-CH-type" evidence="5">
    <location>
        <begin position="9"/>
        <end position="71"/>
    </location>
</feature>
<dbReference type="SUPFAM" id="SSF57850">
    <property type="entry name" value="RING/U-box"/>
    <property type="match status" value="1"/>
</dbReference>
<feature type="compositionally biased region" description="Low complexity" evidence="4">
    <location>
        <begin position="205"/>
        <end position="216"/>
    </location>
</feature>
<name>A0A7N0ZVU2_KALFE</name>
<evidence type="ECO:0000256" key="1">
    <source>
        <dbReference type="ARBA" id="ARBA00022723"/>
    </source>
</evidence>
<keyword evidence="3" id="KW-0862">Zinc</keyword>
<keyword evidence="7" id="KW-1185">Reference proteome</keyword>
<dbReference type="Proteomes" id="UP000594263">
    <property type="component" value="Unplaced"/>
</dbReference>
<dbReference type="AlphaFoldDB" id="A0A7N0ZVU2"/>
<dbReference type="Gene3D" id="3.30.40.10">
    <property type="entry name" value="Zinc/RING finger domain, C3HC4 (zinc finger)"/>
    <property type="match status" value="1"/>
</dbReference>
<evidence type="ECO:0000256" key="3">
    <source>
        <dbReference type="ARBA" id="ARBA00022833"/>
    </source>
</evidence>
<dbReference type="CDD" id="cd16495">
    <property type="entry name" value="RING_CH-C4HC3_MARCH"/>
    <property type="match status" value="1"/>
</dbReference>
<dbReference type="InterPro" id="IPR033275">
    <property type="entry name" value="MARCH-like"/>
</dbReference>
<dbReference type="SMART" id="SM00744">
    <property type="entry name" value="RINGv"/>
    <property type="match status" value="1"/>
</dbReference>
<accession>A0A7N0ZVU2</accession>
<evidence type="ECO:0000313" key="7">
    <source>
        <dbReference type="Proteomes" id="UP000594263"/>
    </source>
</evidence>
<dbReference type="GO" id="GO:0008270">
    <property type="term" value="F:zinc ion binding"/>
    <property type="evidence" value="ECO:0007669"/>
    <property type="project" value="UniProtKB-KW"/>
</dbReference>
<dbReference type="PROSITE" id="PS51292">
    <property type="entry name" value="ZF_RING_CH"/>
    <property type="match status" value="1"/>
</dbReference>
<evidence type="ECO:0000313" key="6">
    <source>
        <dbReference type="EnsemblPlants" id="Kaladp0040s0027.1.v1.1"/>
    </source>
</evidence>
<feature type="region of interest" description="Disordered" evidence="4">
    <location>
        <begin position="204"/>
        <end position="228"/>
    </location>
</feature>
<dbReference type="EnsemblPlants" id="Kaladp0040s0027.1.v1.1">
    <property type="protein sequence ID" value="Kaladp0040s0027.1.v1.1"/>
    <property type="gene ID" value="Kaladp0040s0027.v1.1"/>
</dbReference>
<protein>
    <recommendedName>
        <fullName evidence="5">RING-CH-type domain-containing protein</fullName>
    </recommendedName>
</protein>
<proteinExistence type="predicted"/>
<dbReference type="InterPro" id="IPR011016">
    <property type="entry name" value="Znf_RING-CH"/>
</dbReference>
<reference evidence="6" key="1">
    <citation type="submission" date="2021-01" db="UniProtKB">
        <authorList>
            <consortium name="EnsemblPlants"/>
        </authorList>
    </citation>
    <scope>IDENTIFICATION</scope>
</reference>
<dbReference type="InterPro" id="IPR022143">
    <property type="entry name" value="DUF3675"/>
</dbReference>
<keyword evidence="2" id="KW-0863">Zinc-finger</keyword>
<dbReference type="PANTHER" id="PTHR23012">
    <property type="entry name" value="RING/FYVE/PHD ZINC FINGER DOMAIN-CONTAINING"/>
    <property type="match status" value="1"/>
</dbReference>
<dbReference type="FunFam" id="3.30.40.10:FF:000318">
    <property type="entry name" value="E3 ubiquitin-protein ligase MARCH4"/>
    <property type="match status" value="1"/>
</dbReference>
<evidence type="ECO:0000256" key="2">
    <source>
        <dbReference type="ARBA" id="ARBA00022771"/>
    </source>
</evidence>
<keyword evidence="1" id="KW-0479">Metal-binding</keyword>
<evidence type="ECO:0000259" key="5">
    <source>
        <dbReference type="PROSITE" id="PS51292"/>
    </source>
</evidence>
<dbReference type="GO" id="GO:0016020">
    <property type="term" value="C:membrane"/>
    <property type="evidence" value="ECO:0007669"/>
    <property type="project" value="TreeGrafter"/>
</dbReference>